<dbReference type="GO" id="GO:0006508">
    <property type="term" value="P:proteolysis"/>
    <property type="evidence" value="ECO:0007669"/>
    <property type="project" value="TreeGrafter"/>
</dbReference>
<dbReference type="Pfam" id="PF00144">
    <property type="entry name" value="Beta-lactamase"/>
    <property type="match status" value="2"/>
</dbReference>
<organism evidence="2">
    <name type="scientific">Medioppia subpectinata</name>
    <dbReference type="NCBI Taxonomy" id="1979941"/>
    <lineage>
        <taxon>Eukaryota</taxon>
        <taxon>Metazoa</taxon>
        <taxon>Ecdysozoa</taxon>
        <taxon>Arthropoda</taxon>
        <taxon>Chelicerata</taxon>
        <taxon>Arachnida</taxon>
        <taxon>Acari</taxon>
        <taxon>Acariformes</taxon>
        <taxon>Sarcoptiformes</taxon>
        <taxon>Oribatida</taxon>
        <taxon>Brachypylina</taxon>
        <taxon>Oppioidea</taxon>
        <taxon>Oppiidae</taxon>
        <taxon>Medioppia</taxon>
    </lineage>
</organism>
<protein>
    <recommendedName>
        <fullName evidence="1">Beta-lactamase-related domain-containing protein</fullName>
    </recommendedName>
</protein>
<proteinExistence type="predicted"/>
<dbReference type="InterPro" id="IPR012338">
    <property type="entry name" value="Beta-lactam/transpept-like"/>
</dbReference>
<feature type="domain" description="Beta-lactamase-related" evidence="1">
    <location>
        <begin position="382"/>
        <end position="493"/>
    </location>
</feature>
<dbReference type="GO" id="GO:0019216">
    <property type="term" value="P:regulation of lipid metabolic process"/>
    <property type="evidence" value="ECO:0007669"/>
    <property type="project" value="TreeGrafter"/>
</dbReference>
<evidence type="ECO:0000313" key="3">
    <source>
        <dbReference type="Proteomes" id="UP000759131"/>
    </source>
</evidence>
<feature type="domain" description="Beta-lactamase-related" evidence="1">
    <location>
        <begin position="44"/>
        <end position="376"/>
    </location>
</feature>
<dbReference type="Gene3D" id="3.40.710.10">
    <property type="entry name" value="DD-peptidase/beta-lactamase superfamily"/>
    <property type="match status" value="3"/>
</dbReference>
<keyword evidence="3" id="KW-1185">Reference proteome</keyword>
<dbReference type="GO" id="GO:0005739">
    <property type="term" value="C:mitochondrion"/>
    <property type="evidence" value="ECO:0007669"/>
    <property type="project" value="TreeGrafter"/>
</dbReference>
<dbReference type="PANTHER" id="PTHR46520:SF1">
    <property type="entry name" value="SERINE BETA-LACTAMASE-LIKE PROTEIN LACTB, MITOCHONDRIAL"/>
    <property type="match status" value="1"/>
</dbReference>
<reference evidence="2" key="1">
    <citation type="submission" date="2020-11" db="EMBL/GenBank/DDBJ databases">
        <authorList>
            <person name="Tran Van P."/>
        </authorList>
    </citation>
    <scope>NUCLEOTIDE SEQUENCE</scope>
</reference>
<accession>A0A7R9KFC3</accession>
<dbReference type="SUPFAM" id="SSF56601">
    <property type="entry name" value="beta-lactamase/transpeptidase-like"/>
    <property type="match status" value="2"/>
</dbReference>
<dbReference type="EMBL" id="CAJPIZ010000816">
    <property type="protein sequence ID" value="CAG2102335.1"/>
    <property type="molecule type" value="Genomic_DNA"/>
</dbReference>
<dbReference type="InterPro" id="IPR001466">
    <property type="entry name" value="Beta-lactam-related"/>
</dbReference>
<evidence type="ECO:0000313" key="2">
    <source>
        <dbReference type="EMBL" id="CAD7621905.1"/>
    </source>
</evidence>
<name>A0A7R9KFC3_9ACAR</name>
<dbReference type="AlphaFoldDB" id="A0A7R9KFC3"/>
<dbReference type="Proteomes" id="UP000759131">
    <property type="component" value="Unassembled WGS sequence"/>
</dbReference>
<gene>
    <name evidence="2" type="ORF">OSB1V03_LOCUS2374</name>
</gene>
<dbReference type="EMBL" id="OC855391">
    <property type="protein sequence ID" value="CAD7621905.1"/>
    <property type="molecule type" value="Genomic_DNA"/>
</dbReference>
<dbReference type="GO" id="GO:0008233">
    <property type="term" value="F:peptidase activity"/>
    <property type="evidence" value="ECO:0007669"/>
    <property type="project" value="TreeGrafter"/>
</dbReference>
<dbReference type="OrthoDB" id="5946976at2759"/>
<dbReference type="PANTHER" id="PTHR46520">
    <property type="entry name" value="SERINE BETA-LACTAMASE-LIKE PROTEIN LACTB, MITOCHONDRIAL"/>
    <property type="match status" value="1"/>
</dbReference>
<sequence length="613" mass="69306">MPTLSVYMPYTSVNSTQSSLSSGQVLIRKFNSIEDVIKDGRNQMKTIMKENSIPGTVIGFSINGTNVWTEGFGYTDVENDVITHKDSIWRLASISKPLTSALIGRLMDKKLIDLNHDIHTYLSPDFYPYKTFNGSAVNITVREVMSHMAGLHFSNFPEDFVHVFRAVNVSQTIAQFKDEKLLSKPNTKWSYSNYGYQMVGAIIEAVLNSTYDKEIEKMFRQLNMNSTFVEKREAIYKHRPQYYTNTTKLEKSDIVDELVTYEGNWPAGGIIATASDLLRFGNAMISANNGKQKDFLSKETVKELWTPETIGKIKPIELGKDDYAKGWFVTNIPESDPYPYKTIILHSGGLSGTSTWLILFPKQNIVGVAFANRGVTYDGRNQMKEMMEKQSIPGTVIGFSINGTNVWTEGFGYTDVENDVTTHKDSVWRLCSISKSLTSALIGRLMDKKLIDLNHDIHTYLSPDFYPYKTFNGSAVNITVREVMAHLAGLGDVKFLSEKTVKELWTPETIGKIKPKDWIQHLGPFEYAKAWFIKTIAESDPYPYKTIMWHGGNLDGVTTMLLLFPKQNIVGVVFTNKELREDCVEFTLVYGIYTLSVGIVYGPQDWAVVMQPL</sequence>
<evidence type="ECO:0000259" key="1">
    <source>
        <dbReference type="Pfam" id="PF00144"/>
    </source>
</evidence>
<dbReference type="InterPro" id="IPR052794">
    <property type="entry name" value="Mito_Ser_Protease_LACTB"/>
</dbReference>